<dbReference type="EMBL" id="CYKH01001375">
    <property type="protein sequence ID" value="CUG86708.1"/>
    <property type="molecule type" value="Genomic_DNA"/>
</dbReference>
<feature type="compositionally biased region" description="Low complexity" evidence="2">
    <location>
        <begin position="294"/>
        <end position="305"/>
    </location>
</feature>
<dbReference type="Gene3D" id="3.20.20.190">
    <property type="entry name" value="Phosphatidylinositol (PI) phosphodiesterase"/>
    <property type="match status" value="2"/>
</dbReference>
<dbReference type="PROSITE" id="PS51704">
    <property type="entry name" value="GP_PDE"/>
    <property type="match status" value="1"/>
</dbReference>
<keyword evidence="1" id="KW-0378">Hydrolase</keyword>
<dbReference type="SUPFAM" id="SSF51695">
    <property type="entry name" value="PLC-like phosphodiesterases"/>
    <property type="match status" value="1"/>
</dbReference>
<feature type="region of interest" description="Disordered" evidence="2">
    <location>
        <begin position="294"/>
        <end position="317"/>
    </location>
</feature>
<name>A0A0S4J866_BODSA</name>
<dbReference type="PANTHER" id="PTHR22958:SF1">
    <property type="entry name" value="GLYCEROPHOSPHOCHOLINE PHOSPHODIESTERASE GPCPD1"/>
    <property type="match status" value="1"/>
</dbReference>
<dbReference type="PROSITE" id="PS50007">
    <property type="entry name" value="PIPLC_X_DOMAIN"/>
    <property type="match status" value="1"/>
</dbReference>
<feature type="compositionally biased region" description="Basic residues" evidence="2">
    <location>
        <begin position="665"/>
        <end position="680"/>
    </location>
</feature>
<reference evidence="5" key="1">
    <citation type="submission" date="2015-09" db="EMBL/GenBank/DDBJ databases">
        <authorList>
            <consortium name="Pathogen Informatics"/>
        </authorList>
    </citation>
    <scope>NUCLEOTIDE SEQUENCE [LARGE SCALE GENOMIC DNA]</scope>
    <source>
        <strain evidence="5">Lake Konstanz</strain>
    </source>
</reference>
<feature type="domain" description="GP-PDE" evidence="3">
    <location>
        <begin position="430"/>
        <end position="882"/>
    </location>
</feature>
<dbReference type="Pfam" id="PF03009">
    <property type="entry name" value="GDPD"/>
    <property type="match status" value="2"/>
</dbReference>
<gene>
    <name evidence="4" type="ORF">BSAL_94345</name>
</gene>
<organism evidence="4 5">
    <name type="scientific">Bodo saltans</name>
    <name type="common">Flagellated protozoan</name>
    <dbReference type="NCBI Taxonomy" id="75058"/>
    <lineage>
        <taxon>Eukaryota</taxon>
        <taxon>Discoba</taxon>
        <taxon>Euglenozoa</taxon>
        <taxon>Kinetoplastea</taxon>
        <taxon>Metakinetoplastina</taxon>
        <taxon>Eubodonida</taxon>
        <taxon>Bodonidae</taxon>
        <taxon>Bodo</taxon>
    </lineage>
</organism>
<feature type="compositionally biased region" description="Polar residues" evidence="2">
    <location>
        <begin position="602"/>
        <end position="627"/>
    </location>
</feature>
<dbReference type="InterPro" id="IPR030395">
    <property type="entry name" value="GP_PDE_dom"/>
</dbReference>
<dbReference type="OrthoDB" id="1058301at2759"/>
<evidence type="ECO:0000313" key="5">
    <source>
        <dbReference type="Proteomes" id="UP000051952"/>
    </source>
</evidence>
<sequence length="972" mass="106827">MSSQNELSGLQLAEISFTSMGLVGTIGCQLSDEDQKILLSTMKQLNCEPVATYRGSRHEETDETFAIFVALVAEGETLGHWGTILSNAVLFNPPLLTSSIASRATSDDMSTRRVLDRIGTATTLSYRLMLVKASRRVGGGEQWTPLHFLDVDRKANAPSLVQLEGSPSLRTATIDLRPFLAEIVKRSKAVHPMLQQPSTATLRPQLIGRGGVASGAPGRALVLTFYGINPRHNFEATEWRSGLDVDAVAALPEHATSLFDIVDVELQVTRPPKAWAVPPTTTTALYTSAVVSSSSSSPQRTTSVANTTTGGSRKVRGGAQSHAAHPLFFLLLSKVIYSASLSLKKKKVVLSSVMRDDDGASDTTTPPVRVPLLPDLFSDHTTGTFTVPVWIGSIVTALHVQYLEVTSFVHPANHAARVRSDEGLQELTLDTLIGHRGLGKTYTSSDATVMQQKLAENSLESFSAAHARGCQWVELDVMMTKDYTPILFHDAILQVAARGKQRTIASGANNSHSHDDGLHHHHRVTGVTPYDTLPVAVHQLTYRQLNNALTRAYQQEDAAAPSCRLRELLIKHWLELLDIAAMEGHRKDPTLVSPLIAAQHRGSGSNTANNQSLSTTPPLGNSLQTPRLTSSSAFLRRIDDLGELELPHGQTPPGGEKPPSYLRSPLRHNHNNNSAGKKKGQFVDASKHQRYITNHIPTLQELFDTTPSTLRVNLEVKFPFQPKADHHLYLQTHHFEVNDFVDAILTVVFDHVQRFPTRELVFSSFDPDVCIALMLKQCRFHVLFLSDTEEHVDLKDYRSHTVETAIQFAHGHHMSGISIYGLSLLDEADKHWQTPPSSMKTWARELEKRSRVASMDDIHTMILSASATDQATHMGATKGKTSEKESLHFDAAAPQALWSSEKGRRIVKCSHAHSLKVWTWGDRNSDPIFAFVQSREMLVDAVISDNVPLWSNASVGKLQSRPPSGSLDVLAT</sequence>
<proteinExistence type="predicted"/>
<accession>A0A0S4J866</accession>
<dbReference type="InterPro" id="IPR017946">
    <property type="entry name" value="PLC-like_Pdiesterase_TIM-brl"/>
</dbReference>
<dbReference type="InterPro" id="IPR051578">
    <property type="entry name" value="GDPD"/>
</dbReference>
<evidence type="ECO:0000256" key="2">
    <source>
        <dbReference type="SAM" id="MobiDB-lite"/>
    </source>
</evidence>
<dbReference type="Proteomes" id="UP000051952">
    <property type="component" value="Unassembled WGS sequence"/>
</dbReference>
<evidence type="ECO:0000313" key="4">
    <source>
        <dbReference type="EMBL" id="CUG86708.1"/>
    </source>
</evidence>
<protein>
    <recommendedName>
        <fullName evidence="3">GP-PDE domain-containing protein</fullName>
    </recommendedName>
</protein>
<dbReference type="GO" id="GO:0008081">
    <property type="term" value="F:phosphoric diester hydrolase activity"/>
    <property type="evidence" value="ECO:0007669"/>
    <property type="project" value="InterPro"/>
</dbReference>
<keyword evidence="5" id="KW-1185">Reference proteome</keyword>
<evidence type="ECO:0000256" key="1">
    <source>
        <dbReference type="ARBA" id="ARBA00022801"/>
    </source>
</evidence>
<feature type="region of interest" description="Disordered" evidence="2">
    <location>
        <begin position="644"/>
        <end position="680"/>
    </location>
</feature>
<dbReference type="AlphaFoldDB" id="A0A0S4J866"/>
<evidence type="ECO:0000259" key="3">
    <source>
        <dbReference type="PROSITE" id="PS51704"/>
    </source>
</evidence>
<dbReference type="GO" id="GO:0046475">
    <property type="term" value="P:glycerophospholipid catabolic process"/>
    <property type="evidence" value="ECO:0007669"/>
    <property type="project" value="TreeGrafter"/>
</dbReference>
<feature type="region of interest" description="Disordered" evidence="2">
    <location>
        <begin position="600"/>
        <end position="627"/>
    </location>
</feature>
<dbReference type="PANTHER" id="PTHR22958">
    <property type="entry name" value="GLYCEROPHOSPHORYL DIESTER PHOSPHODIESTERASE"/>
    <property type="match status" value="1"/>
</dbReference>